<dbReference type="PANTHER" id="PTHR47657:SF14">
    <property type="entry name" value="ZN(2)-C6 FUNGAL-TYPE DOMAIN-CONTAINING PROTEIN"/>
    <property type="match status" value="1"/>
</dbReference>
<dbReference type="Pfam" id="PF00172">
    <property type="entry name" value="Zn_clus"/>
    <property type="match status" value="1"/>
</dbReference>
<dbReference type="GO" id="GO:0000981">
    <property type="term" value="F:DNA-binding transcription factor activity, RNA polymerase II-specific"/>
    <property type="evidence" value="ECO:0007669"/>
    <property type="project" value="InterPro"/>
</dbReference>
<dbReference type="CDD" id="cd00067">
    <property type="entry name" value="GAL4"/>
    <property type="match status" value="1"/>
</dbReference>
<dbReference type="InterPro" id="IPR021858">
    <property type="entry name" value="Fun_TF"/>
</dbReference>
<proteinExistence type="predicted"/>
<organism evidence="4 5">
    <name type="scientific">Coniochaeta hoffmannii</name>
    <dbReference type="NCBI Taxonomy" id="91930"/>
    <lineage>
        <taxon>Eukaryota</taxon>
        <taxon>Fungi</taxon>
        <taxon>Dikarya</taxon>
        <taxon>Ascomycota</taxon>
        <taxon>Pezizomycotina</taxon>
        <taxon>Sordariomycetes</taxon>
        <taxon>Sordariomycetidae</taxon>
        <taxon>Coniochaetales</taxon>
        <taxon>Coniochaetaceae</taxon>
        <taxon>Coniochaeta</taxon>
    </lineage>
</organism>
<sequence>MHTSTDRPDRRAKVGHRKSRRGCKTCKARRVKCDETHPVCGSCIRLALDCPWPETMASRPTPSPDPTASLSSRTTDTGELPTPGESPASAQLDRYSALLRAQPGLDMYPLATDSEDLHMPESKERRLLEHRLMQNYLQYLVQPFPVSPGKEWQHLLSHIVPRLALTNDNLLYALLTVSASHLLLTEPDDMELFRARQSYLVLATREQRKMVARLSADTADAVCFAALLLCISSFVAMGERSLVPYGPPLDYFQIGRGAGTVFWLSIEAAIKSENFENLSIYVIAKSYPRFGEDQSYFSPLMRRDFEGVLTQALPSGEAWDDVTRDAYEKALSYVGSIQNAIRLGEPTYAVCRRIQAFPLLIPSKFIAFLEEQRPRALVVLAHFFATAAQVHGVWWLREDAEGSESIAKREIRAISKVLPAQWQPLLVWPLDMVGLG</sequence>
<dbReference type="PROSITE" id="PS50048">
    <property type="entry name" value="ZN2_CY6_FUNGAL_2"/>
    <property type="match status" value="1"/>
</dbReference>
<dbReference type="Pfam" id="PF11951">
    <property type="entry name" value="Fungal_trans_2"/>
    <property type="match status" value="1"/>
</dbReference>
<reference evidence="4" key="1">
    <citation type="submission" date="2022-07" db="EMBL/GenBank/DDBJ databases">
        <title>Fungi with potential for degradation of polypropylene.</title>
        <authorList>
            <person name="Gostincar C."/>
        </authorList>
    </citation>
    <scope>NUCLEOTIDE SEQUENCE</scope>
    <source>
        <strain evidence="4">EXF-13287</strain>
    </source>
</reference>
<accession>A0AA38RNV9</accession>
<dbReference type="SUPFAM" id="SSF57701">
    <property type="entry name" value="Zn2/Cys6 DNA-binding domain"/>
    <property type="match status" value="1"/>
</dbReference>
<dbReference type="InterPro" id="IPR052400">
    <property type="entry name" value="Zn2-C6_fungal_TF"/>
</dbReference>
<protein>
    <submittedName>
        <fullName evidence="4">Sterol uptake control protein 2</fullName>
    </submittedName>
</protein>
<dbReference type="GO" id="GO:0008270">
    <property type="term" value="F:zinc ion binding"/>
    <property type="evidence" value="ECO:0007669"/>
    <property type="project" value="InterPro"/>
</dbReference>
<evidence type="ECO:0000259" key="3">
    <source>
        <dbReference type="PROSITE" id="PS50048"/>
    </source>
</evidence>
<evidence type="ECO:0000256" key="1">
    <source>
        <dbReference type="ARBA" id="ARBA00023242"/>
    </source>
</evidence>
<dbReference type="EMBL" id="JANBVN010000115">
    <property type="protein sequence ID" value="KAJ9143199.1"/>
    <property type="molecule type" value="Genomic_DNA"/>
</dbReference>
<evidence type="ECO:0000313" key="5">
    <source>
        <dbReference type="Proteomes" id="UP001174691"/>
    </source>
</evidence>
<dbReference type="AlphaFoldDB" id="A0AA38RNV9"/>
<dbReference type="PROSITE" id="PS00463">
    <property type="entry name" value="ZN2_CY6_FUNGAL_1"/>
    <property type="match status" value="1"/>
</dbReference>
<evidence type="ECO:0000256" key="2">
    <source>
        <dbReference type="SAM" id="MobiDB-lite"/>
    </source>
</evidence>
<name>A0AA38RNV9_9PEZI</name>
<dbReference type="InterPro" id="IPR001138">
    <property type="entry name" value="Zn2Cys6_DnaBD"/>
</dbReference>
<dbReference type="SMART" id="SM00066">
    <property type="entry name" value="GAL4"/>
    <property type="match status" value="1"/>
</dbReference>
<feature type="region of interest" description="Disordered" evidence="2">
    <location>
        <begin position="57"/>
        <end position="89"/>
    </location>
</feature>
<dbReference type="Gene3D" id="4.10.240.10">
    <property type="entry name" value="Zn(2)-C6 fungal-type DNA-binding domain"/>
    <property type="match status" value="1"/>
</dbReference>
<dbReference type="PANTHER" id="PTHR47657">
    <property type="entry name" value="STEROL REGULATORY ELEMENT-BINDING PROTEIN ECM22"/>
    <property type="match status" value="1"/>
</dbReference>
<feature type="region of interest" description="Disordered" evidence="2">
    <location>
        <begin position="1"/>
        <end position="20"/>
    </location>
</feature>
<gene>
    <name evidence="4" type="ORF">NKR19_g6970</name>
</gene>
<feature type="domain" description="Zn(2)-C6 fungal-type" evidence="3">
    <location>
        <begin position="22"/>
        <end position="52"/>
    </location>
</feature>
<dbReference type="InterPro" id="IPR036864">
    <property type="entry name" value="Zn2-C6_fun-type_DNA-bd_sf"/>
</dbReference>
<evidence type="ECO:0000313" key="4">
    <source>
        <dbReference type="EMBL" id="KAJ9143199.1"/>
    </source>
</evidence>
<keyword evidence="5" id="KW-1185">Reference proteome</keyword>
<dbReference type="Proteomes" id="UP001174691">
    <property type="component" value="Unassembled WGS sequence"/>
</dbReference>
<feature type="compositionally biased region" description="Polar residues" evidence="2">
    <location>
        <begin position="66"/>
        <end position="77"/>
    </location>
</feature>
<feature type="compositionally biased region" description="Basic and acidic residues" evidence="2">
    <location>
        <begin position="1"/>
        <end position="12"/>
    </location>
</feature>
<comment type="caution">
    <text evidence="4">The sequence shown here is derived from an EMBL/GenBank/DDBJ whole genome shotgun (WGS) entry which is preliminary data.</text>
</comment>
<keyword evidence="1" id="KW-0539">Nucleus</keyword>